<accession>A0A7U5RYG0</accession>
<proteinExistence type="predicted"/>
<keyword evidence="1" id="KW-0614">Plasmid</keyword>
<gene>
    <name evidence="1" type="ORF">MYCOZU2_06002</name>
</gene>
<evidence type="ECO:0000313" key="2">
    <source>
        <dbReference type="Proteomes" id="UP000198286"/>
    </source>
</evidence>
<dbReference type="Proteomes" id="UP000198286">
    <property type="component" value="Plasmid unnamed 2"/>
</dbReference>
<geneLocation type="plasmid" evidence="1 2">
    <name>unnamed 2</name>
</geneLocation>
<evidence type="ECO:0000313" key="1">
    <source>
        <dbReference type="EMBL" id="ASL18347.1"/>
    </source>
</evidence>
<dbReference type="AlphaFoldDB" id="A0A7U5RYG0"/>
<name>A0A7U5RYG0_MYCIT</name>
<organism evidence="1 2">
    <name type="scientific">Mycobacterium intracellulare subsp. chimaera</name>
    <dbReference type="NCBI Taxonomy" id="222805"/>
    <lineage>
        <taxon>Bacteria</taxon>
        <taxon>Bacillati</taxon>
        <taxon>Actinomycetota</taxon>
        <taxon>Actinomycetes</taxon>
        <taxon>Mycobacteriales</taxon>
        <taxon>Mycobacteriaceae</taxon>
        <taxon>Mycobacterium</taxon>
        <taxon>Mycobacterium avium complex (MAC)</taxon>
    </lineage>
</organism>
<protein>
    <submittedName>
        <fullName evidence="1">RES domain protein</fullName>
    </submittedName>
</protein>
<reference evidence="1 2" key="1">
    <citation type="journal article" date="2017" name="Lancet Infect. Dis.">
        <title>Global outbreak of severe Mycobacterium chimaera disease after cardiac surgery: a molecular epidemiological study.</title>
        <authorList>
            <person name="van Ingen J."/>
            <person name="Kohl T."/>
            <person name="Kranzer K."/>
            <person name="Hasse B."/>
            <person name="Keller P."/>
            <person name="Szafranska A."/>
            <person name="Hillemann D."/>
            <person name="Chand M."/>
            <person name="Schreiber P."/>
            <person name="Sommerstein R."/>
            <person name="Berger C."/>
            <person name="Genoni M."/>
            <person name="Ruegg C."/>
            <person name="Troillet N."/>
            <person name="Widmer A.F."/>
            <person name="Becker S.L."/>
            <person name="Herrmann M."/>
            <person name="Eckmanns T."/>
            <person name="Haller S."/>
            <person name="Hoeller C."/>
            <person name="Debast S.B."/>
            <person name="Wolfhagen M.J."/>
            <person name="Hopman J."/>
            <person name="Kluytmans J."/>
            <person name="Langelaar M."/>
            <person name="Notermans D.W."/>
            <person name="ten Oever J."/>
            <person name="van den Barselaar P."/>
            <person name="Vonk A.B.A."/>
            <person name="Vos M.C."/>
            <person name="Ahmed N."/>
            <person name="Brown T."/>
            <person name="Crook D."/>
            <person name="Lamagni T."/>
            <person name="Phin N."/>
            <person name="Smith E.G."/>
            <person name="Zambon M."/>
            <person name="Serr A."/>
            <person name="Goetting T."/>
            <person name="Ebner W."/>
            <person name="Thuermer A."/>
            <person name="Utpatel C."/>
            <person name="Sproer C."/>
            <person name="Bunk B."/>
            <person name="Nubel U."/>
            <person name="Bloemberg G."/>
            <person name="Bottger E."/>
            <person name="Niemann S."/>
            <person name="Wagner D."/>
            <person name="Sax H."/>
        </authorList>
    </citation>
    <scope>NUCLEOTIDE SEQUENCE [LARGE SCALE GENOMIC DNA]</scope>
    <source>
        <strain evidence="1 2">ZUERICH-2</strain>
        <plasmid evidence="1 2">unnamed 2</plasmid>
    </source>
</reference>
<sequence>MLGEALTCPVTGLALIPAAGQTVFRLAKPSYGPLNPQCRTISSCDDRSSWNRFDLPGEQTIYAASNPDGAYGELLGRLKKPRPVPAARYLDDVGSATIEELITEDWAAAGKKLAPYVVDINWLYEFRLYTLTLPEQGWLVESEHSRTVNFLQSNIPVDLWERGIHHVTVSTLRCEDRYVTTRLAEQLARSRVVGDSMPLGLRYGSKHGSEWDCWTVWLREGVAASTGVNGGTEVAAANQNPVLAKVLDTFGLSAG</sequence>
<dbReference type="EMBL" id="CP015269">
    <property type="protein sequence ID" value="ASL18347.1"/>
    <property type="molecule type" value="Genomic_DNA"/>
</dbReference>